<evidence type="ECO:0000256" key="8">
    <source>
        <dbReference type="SAM" id="SignalP"/>
    </source>
</evidence>
<feature type="transmembrane region" description="Helical" evidence="7">
    <location>
        <begin position="163"/>
        <end position="184"/>
    </location>
</feature>
<evidence type="ECO:0000256" key="5">
    <source>
        <dbReference type="ARBA" id="ARBA00023136"/>
    </source>
</evidence>
<feature type="signal peptide" evidence="8">
    <location>
        <begin position="1"/>
        <end position="23"/>
    </location>
</feature>
<dbReference type="EMBL" id="SJPZ01000002">
    <property type="protein sequence ID" value="TWU62774.1"/>
    <property type="molecule type" value="Genomic_DNA"/>
</dbReference>
<comment type="subcellular location">
    <subcellularLocation>
        <location evidence="1">Cell membrane</location>
        <topology evidence="1">Multi-pass membrane protein</topology>
    </subcellularLocation>
</comment>
<dbReference type="PANTHER" id="PTHR40277">
    <property type="entry name" value="BLL5419 PROTEIN"/>
    <property type="match status" value="1"/>
</dbReference>
<keyword evidence="3 7" id="KW-0812">Transmembrane</keyword>
<dbReference type="GO" id="GO:0005886">
    <property type="term" value="C:plasma membrane"/>
    <property type="evidence" value="ECO:0007669"/>
    <property type="project" value="UniProtKB-SubCell"/>
</dbReference>
<accession>A0A5C6FN90</accession>
<sequence length="495" mass="52591" precursor="true">MNPAALNFAVKPAVLAVISTAFADRPSSAIDKPKGRIGKGRRRPLRRGPTNTNTRSKGGCLTVRGKPTLQSESGRGTQWPRRIGTGRRFGKIDLGDTSADSRDPTILRRMNALDPIEPTARDNPDAQASSESRADAHTPRPPGDPADEDTPGEEHGPAAGRSLITAGLMTGAKFLIPAAIIAYLLIYRVKPEDWAEIRDQPKNFLLLAAALAVALGAMSLSFARWCLLVRAQGIHLTMLEAFRLGAICFLLSFVSAGSVGGDLFKAIFLARRRPGKRVEAVASVLVDRGVGLYGLLLLVAAALLTTNPSGDADLTNIKIVTAALIATGTAVLMVLILGGRGVDSLVRWASDWPIVGPIIARVGPPLRMFHHHRLAFGASVVMSLGVQSMLAISVYLIARGLYASPPSFTEHFVIVPIGMLASALPLTPAGLGVFEAALEWLYTIVPSTPTEAKGTLVALVFELVKVIMAAIGTVFYWTANAEVRQSLEAEPDAGI</sequence>
<name>A0A5C6FN90_9PLAN</name>
<evidence type="ECO:0000313" key="9">
    <source>
        <dbReference type="EMBL" id="TWU62774.1"/>
    </source>
</evidence>
<feature type="transmembrane region" description="Helical" evidence="7">
    <location>
        <begin position="285"/>
        <end position="305"/>
    </location>
</feature>
<feature type="transmembrane region" description="Helical" evidence="7">
    <location>
        <begin position="242"/>
        <end position="264"/>
    </location>
</feature>
<evidence type="ECO:0008006" key="11">
    <source>
        <dbReference type="Google" id="ProtNLM"/>
    </source>
</evidence>
<dbReference type="Pfam" id="PF03706">
    <property type="entry name" value="LPG_synthase_TM"/>
    <property type="match status" value="1"/>
</dbReference>
<dbReference type="Proteomes" id="UP000316476">
    <property type="component" value="Unassembled WGS sequence"/>
</dbReference>
<evidence type="ECO:0000256" key="3">
    <source>
        <dbReference type="ARBA" id="ARBA00022692"/>
    </source>
</evidence>
<keyword evidence="4 7" id="KW-1133">Transmembrane helix</keyword>
<keyword evidence="8" id="KW-0732">Signal</keyword>
<keyword evidence="5 7" id="KW-0472">Membrane</keyword>
<feature type="compositionally biased region" description="Basic and acidic residues" evidence="6">
    <location>
        <begin position="90"/>
        <end position="106"/>
    </location>
</feature>
<gene>
    <name evidence="9" type="ORF">V7x_45100</name>
</gene>
<dbReference type="AlphaFoldDB" id="A0A5C6FN90"/>
<evidence type="ECO:0000256" key="2">
    <source>
        <dbReference type="ARBA" id="ARBA00022475"/>
    </source>
</evidence>
<reference evidence="9 10" key="1">
    <citation type="submission" date="2019-02" db="EMBL/GenBank/DDBJ databases">
        <title>Deep-cultivation of Planctomycetes and their phenomic and genomic characterization uncovers novel biology.</title>
        <authorList>
            <person name="Wiegand S."/>
            <person name="Jogler M."/>
            <person name="Boedeker C."/>
            <person name="Pinto D."/>
            <person name="Vollmers J."/>
            <person name="Rivas-Marin E."/>
            <person name="Kohn T."/>
            <person name="Peeters S.H."/>
            <person name="Heuer A."/>
            <person name="Rast P."/>
            <person name="Oberbeckmann S."/>
            <person name="Bunk B."/>
            <person name="Jeske O."/>
            <person name="Meyerdierks A."/>
            <person name="Storesund J.E."/>
            <person name="Kallscheuer N."/>
            <person name="Luecker S."/>
            <person name="Lage O.M."/>
            <person name="Pohl T."/>
            <person name="Merkel B.J."/>
            <person name="Hornburger P."/>
            <person name="Mueller R.-W."/>
            <person name="Bruemmer F."/>
            <person name="Labrenz M."/>
            <person name="Spormann A.M."/>
            <person name="Op Den Camp H."/>
            <person name="Overmann J."/>
            <person name="Amann R."/>
            <person name="Jetten M.S.M."/>
            <person name="Mascher T."/>
            <person name="Medema M.H."/>
            <person name="Devos D.P."/>
            <person name="Kaster A.-K."/>
            <person name="Ovreas L."/>
            <person name="Rohde M."/>
            <person name="Galperin M.Y."/>
            <person name="Jogler C."/>
        </authorList>
    </citation>
    <scope>NUCLEOTIDE SEQUENCE [LARGE SCALE GENOMIC DNA]</scope>
    <source>
        <strain evidence="9 10">V7</strain>
    </source>
</reference>
<evidence type="ECO:0000256" key="4">
    <source>
        <dbReference type="ARBA" id="ARBA00022989"/>
    </source>
</evidence>
<dbReference type="PANTHER" id="PTHR40277:SF1">
    <property type="entry name" value="BLL5419 PROTEIN"/>
    <property type="match status" value="1"/>
</dbReference>
<feature type="compositionally biased region" description="Basic residues" evidence="6">
    <location>
        <begin position="35"/>
        <end position="46"/>
    </location>
</feature>
<evidence type="ECO:0000313" key="10">
    <source>
        <dbReference type="Proteomes" id="UP000316476"/>
    </source>
</evidence>
<keyword evidence="2" id="KW-1003">Cell membrane</keyword>
<dbReference type="InterPro" id="IPR022791">
    <property type="entry name" value="L-PG_synthase/AglD"/>
</dbReference>
<feature type="transmembrane region" description="Helical" evidence="7">
    <location>
        <begin position="454"/>
        <end position="477"/>
    </location>
</feature>
<comment type="caution">
    <text evidence="9">The sequence shown here is derived from an EMBL/GenBank/DDBJ whole genome shotgun (WGS) entry which is preliminary data.</text>
</comment>
<protein>
    <recommendedName>
        <fullName evidence="11">Flippase-like domain-containing protein</fullName>
    </recommendedName>
</protein>
<proteinExistence type="predicted"/>
<evidence type="ECO:0000256" key="1">
    <source>
        <dbReference type="ARBA" id="ARBA00004651"/>
    </source>
</evidence>
<feature type="chain" id="PRO_5022894587" description="Flippase-like domain-containing protein" evidence="8">
    <location>
        <begin position="24"/>
        <end position="495"/>
    </location>
</feature>
<feature type="transmembrane region" description="Helical" evidence="7">
    <location>
        <begin position="417"/>
        <end position="442"/>
    </location>
</feature>
<feature type="transmembrane region" description="Helical" evidence="7">
    <location>
        <begin position="374"/>
        <end position="397"/>
    </location>
</feature>
<feature type="transmembrane region" description="Helical" evidence="7">
    <location>
        <begin position="204"/>
        <end position="222"/>
    </location>
</feature>
<evidence type="ECO:0000256" key="7">
    <source>
        <dbReference type="SAM" id="Phobius"/>
    </source>
</evidence>
<feature type="transmembrane region" description="Helical" evidence="7">
    <location>
        <begin position="317"/>
        <end position="337"/>
    </location>
</feature>
<evidence type="ECO:0000256" key="6">
    <source>
        <dbReference type="SAM" id="MobiDB-lite"/>
    </source>
</evidence>
<organism evidence="9 10">
    <name type="scientific">Crateriforma conspicua</name>
    <dbReference type="NCBI Taxonomy" id="2527996"/>
    <lineage>
        <taxon>Bacteria</taxon>
        <taxon>Pseudomonadati</taxon>
        <taxon>Planctomycetota</taxon>
        <taxon>Planctomycetia</taxon>
        <taxon>Planctomycetales</taxon>
        <taxon>Planctomycetaceae</taxon>
        <taxon>Crateriforma</taxon>
    </lineage>
</organism>
<feature type="region of interest" description="Disordered" evidence="6">
    <location>
        <begin position="26"/>
        <end position="159"/>
    </location>
</feature>